<evidence type="ECO:0000313" key="2">
    <source>
        <dbReference type="EMBL" id="XAT63952.1"/>
    </source>
</evidence>
<dbReference type="NCBIfam" id="TIGR01439">
    <property type="entry name" value="lp_hng_hel_AbrB"/>
    <property type="match status" value="1"/>
</dbReference>
<evidence type="ECO:0000259" key="1">
    <source>
        <dbReference type="PROSITE" id="PS51740"/>
    </source>
</evidence>
<name>A0ABZ3H313_GEOAI</name>
<dbReference type="InterPro" id="IPR007159">
    <property type="entry name" value="SpoVT-AbrB_dom"/>
</dbReference>
<dbReference type="Gene3D" id="2.10.260.10">
    <property type="match status" value="1"/>
</dbReference>
<dbReference type="GO" id="GO:0003677">
    <property type="term" value="F:DNA binding"/>
    <property type="evidence" value="ECO:0007669"/>
    <property type="project" value="UniProtKB-KW"/>
</dbReference>
<dbReference type="SMART" id="SM00966">
    <property type="entry name" value="SpoVT_AbrB"/>
    <property type="match status" value="1"/>
</dbReference>
<dbReference type="EMBL" id="CP087714">
    <property type="protein sequence ID" value="XAT63952.1"/>
    <property type="molecule type" value="Genomic_DNA"/>
</dbReference>
<accession>A0ABZ3H313</accession>
<sequence>MGVVTRKYQITIPPEVRKSLNIKIGDRVEIVRNERGEFVLRKVGRDLGEYIEILEDAAGSLKMNKEKLKKLQETIGESFDV</sequence>
<keyword evidence="2" id="KW-0238">DNA-binding</keyword>
<dbReference type="InterPro" id="IPR037914">
    <property type="entry name" value="SpoVT-AbrB_sf"/>
</dbReference>
<dbReference type="SUPFAM" id="SSF89447">
    <property type="entry name" value="AbrB/MazE/MraZ-like"/>
    <property type="match status" value="1"/>
</dbReference>
<dbReference type="RefSeq" id="WP_193808591.1">
    <property type="nucleotide sequence ID" value="NZ_CP087714.1"/>
</dbReference>
<dbReference type="Proteomes" id="UP001492541">
    <property type="component" value="Chromosome"/>
</dbReference>
<reference evidence="2 3" key="1">
    <citation type="submission" date="2021-11" db="EMBL/GenBank/DDBJ databases">
        <title>Whole genome of Geoglobus acetivorans.</title>
        <authorList>
            <person name="Liu D."/>
        </authorList>
    </citation>
    <scope>NUCLEOTIDE SEQUENCE [LARGE SCALE GENOMIC DNA]</scope>
    <source>
        <strain evidence="2 3">SBH6</strain>
    </source>
</reference>
<gene>
    <name evidence="2" type="ORF">LPQ35_00900</name>
</gene>
<dbReference type="GeneID" id="90448198"/>
<dbReference type="PROSITE" id="PS51740">
    <property type="entry name" value="SPOVT_ABRB"/>
    <property type="match status" value="1"/>
</dbReference>
<proteinExistence type="predicted"/>
<keyword evidence="3" id="KW-1185">Reference proteome</keyword>
<dbReference type="Pfam" id="PF04014">
    <property type="entry name" value="MazE_antitoxin"/>
    <property type="match status" value="1"/>
</dbReference>
<organism evidence="2 3">
    <name type="scientific">Geoglobus acetivorans</name>
    <dbReference type="NCBI Taxonomy" id="565033"/>
    <lineage>
        <taxon>Archaea</taxon>
        <taxon>Methanobacteriati</taxon>
        <taxon>Methanobacteriota</taxon>
        <taxon>Archaeoglobi</taxon>
        <taxon>Archaeoglobales</taxon>
        <taxon>Archaeoglobaceae</taxon>
        <taxon>Geoglobus</taxon>
    </lineage>
</organism>
<evidence type="ECO:0000313" key="3">
    <source>
        <dbReference type="Proteomes" id="UP001492541"/>
    </source>
</evidence>
<feature type="domain" description="SpoVT-AbrB" evidence="1">
    <location>
        <begin position="1"/>
        <end position="45"/>
    </location>
</feature>
<protein>
    <submittedName>
        <fullName evidence="2">AbrB/MazE/SpoVT family DNA-binding domain-containing protein</fullName>
    </submittedName>
</protein>